<dbReference type="SUPFAM" id="SSF52266">
    <property type="entry name" value="SGNH hydrolase"/>
    <property type="match status" value="1"/>
</dbReference>
<name>A0ABS9UTN7_9BACT</name>
<evidence type="ECO:0000313" key="3">
    <source>
        <dbReference type="Proteomes" id="UP001165488"/>
    </source>
</evidence>
<reference evidence="2" key="1">
    <citation type="submission" date="2022-03" db="EMBL/GenBank/DDBJ databases">
        <title>De novo assembled genomes of Belliella spp. (Cyclobacteriaceae) strains.</title>
        <authorList>
            <person name="Szabo A."/>
            <person name="Korponai K."/>
            <person name="Felfoldi T."/>
        </authorList>
    </citation>
    <scope>NUCLEOTIDE SEQUENCE</scope>
    <source>
        <strain evidence="2">DSM 107340</strain>
    </source>
</reference>
<evidence type="ECO:0000313" key="2">
    <source>
        <dbReference type="EMBL" id="MCH7399623.1"/>
    </source>
</evidence>
<dbReference type="Proteomes" id="UP001165488">
    <property type="component" value="Unassembled WGS sequence"/>
</dbReference>
<organism evidence="2 3">
    <name type="scientific">Belliella calami</name>
    <dbReference type="NCBI Taxonomy" id="2923436"/>
    <lineage>
        <taxon>Bacteria</taxon>
        <taxon>Pseudomonadati</taxon>
        <taxon>Bacteroidota</taxon>
        <taxon>Cytophagia</taxon>
        <taxon>Cytophagales</taxon>
        <taxon>Cyclobacteriaceae</taxon>
        <taxon>Belliella</taxon>
    </lineage>
</organism>
<dbReference type="PANTHER" id="PTHR30383">
    <property type="entry name" value="THIOESTERASE 1/PROTEASE 1/LYSOPHOSPHOLIPASE L1"/>
    <property type="match status" value="1"/>
</dbReference>
<dbReference type="RefSeq" id="WP_241276119.1">
    <property type="nucleotide sequence ID" value="NZ_JAKZGS010000018.1"/>
</dbReference>
<protein>
    <submittedName>
        <fullName evidence="2">GDSL-type esterase/lipase family protein</fullName>
    </submittedName>
</protein>
<gene>
    <name evidence="2" type="ORF">MM236_16620</name>
</gene>
<dbReference type="InterPro" id="IPR051532">
    <property type="entry name" value="Ester_Hydrolysis_Enzymes"/>
</dbReference>
<proteinExistence type="predicted"/>
<dbReference type="InterPro" id="IPR036514">
    <property type="entry name" value="SGNH_hydro_sf"/>
</dbReference>
<evidence type="ECO:0000259" key="1">
    <source>
        <dbReference type="Pfam" id="PF13472"/>
    </source>
</evidence>
<comment type="caution">
    <text evidence="2">The sequence shown here is derived from an EMBL/GenBank/DDBJ whole genome shotgun (WGS) entry which is preliminary data.</text>
</comment>
<dbReference type="Gene3D" id="3.40.50.1110">
    <property type="entry name" value="SGNH hydrolase"/>
    <property type="match status" value="1"/>
</dbReference>
<dbReference type="PANTHER" id="PTHR30383:SF5">
    <property type="entry name" value="SGNH HYDROLASE-TYPE ESTERASE DOMAIN-CONTAINING PROTEIN"/>
    <property type="match status" value="1"/>
</dbReference>
<dbReference type="EMBL" id="JAKZGS010000018">
    <property type="protein sequence ID" value="MCH7399623.1"/>
    <property type="molecule type" value="Genomic_DNA"/>
</dbReference>
<feature type="domain" description="SGNH hydrolase-type esterase" evidence="1">
    <location>
        <begin position="63"/>
        <end position="212"/>
    </location>
</feature>
<dbReference type="InterPro" id="IPR013830">
    <property type="entry name" value="SGNH_hydro"/>
</dbReference>
<keyword evidence="3" id="KW-1185">Reference proteome</keyword>
<sequence length="221" mass="25758">MKPLLKYRNLFLAFFFLLFIAFNGYAQGQPFQNEINSILDKYPENSYQKGGIVFTGSSSIRLWENLEEDIPNNKIINTGFGGSQTHELLFYIEETILRYSPSKVFIYVGENDIQEGKAVKQILQEYKALYKKIISHNPNTELFFISAKPSPSRWEKQKQFEQLNEKTLALCQQLGNMTFINIWDEMLDENGRPKEGLFVQDKLHMNKKGYAIWANKITPHL</sequence>
<dbReference type="Pfam" id="PF13472">
    <property type="entry name" value="Lipase_GDSL_2"/>
    <property type="match status" value="1"/>
</dbReference>
<accession>A0ABS9UTN7</accession>